<feature type="region of interest" description="Disordered" evidence="5">
    <location>
        <begin position="326"/>
        <end position="602"/>
    </location>
</feature>
<dbReference type="PRINTS" id="PR01991">
    <property type="entry name" value="GPR153GPR162"/>
</dbReference>
<keyword evidence="4 6" id="KW-0472">Membrane</keyword>
<dbReference type="PANTHER" id="PTHR16518">
    <property type="entry name" value="G-PROTEIN COUPLED RECEPTOR 153, 162"/>
    <property type="match status" value="1"/>
</dbReference>
<feature type="region of interest" description="Disordered" evidence="5">
    <location>
        <begin position="655"/>
        <end position="674"/>
    </location>
</feature>
<name>A0A8J9YK25_BRALA</name>
<evidence type="ECO:0000256" key="2">
    <source>
        <dbReference type="ARBA" id="ARBA00022692"/>
    </source>
</evidence>
<keyword evidence="3 6" id="KW-1133">Transmembrane helix</keyword>
<feature type="compositionally biased region" description="Basic and acidic residues" evidence="5">
    <location>
        <begin position="538"/>
        <end position="557"/>
    </location>
</feature>
<dbReference type="AlphaFoldDB" id="A0A8J9YK25"/>
<accession>A0A8J9YK25</accession>
<keyword evidence="9" id="KW-1185">Reference proteome</keyword>
<evidence type="ECO:0000256" key="5">
    <source>
        <dbReference type="SAM" id="MobiDB-lite"/>
    </source>
</evidence>
<evidence type="ECO:0000256" key="4">
    <source>
        <dbReference type="ARBA" id="ARBA00023136"/>
    </source>
</evidence>
<feature type="compositionally biased region" description="Polar residues" evidence="5">
    <location>
        <begin position="501"/>
        <end position="511"/>
    </location>
</feature>
<dbReference type="Proteomes" id="UP000838412">
    <property type="component" value="Chromosome 1"/>
</dbReference>
<comment type="subcellular location">
    <subcellularLocation>
        <location evidence="1">Membrane</location>
    </subcellularLocation>
</comment>
<dbReference type="EMBL" id="OV696686">
    <property type="protein sequence ID" value="CAH1233242.1"/>
    <property type="molecule type" value="Genomic_DNA"/>
</dbReference>
<dbReference type="GO" id="GO:0016020">
    <property type="term" value="C:membrane"/>
    <property type="evidence" value="ECO:0007669"/>
    <property type="project" value="UniProtKB-SubCell"/>
</dbReference>
<feature type="compositionally biased region" description="Polar residues" evidence="5">
    <location>
        <begin position="664"/>
        <end position="674"/>
    </location>
</feature>
<protein>
    <submittedName>
        <fullName evidence="8">GPR153 protein</fullName>
    </submittedName>
</protein>
<gene>
    <name evidence="8" type="primary">GPR153</name>
    <name evidence="8" type="ORF">BLAG_LOCUS2070</name>
</gene>
<dbReference type="SUPFAM" id="SSF81321">
    <property type="entry name" value="Family A G protein-coupled receptor-like"/>
    <property type="match status" value="1"/>
</dbReference>
<dbReference type="InterPro" id="IPR022347">
    <property type="entry name" value="GCR_153/162"/>
</dbReference>
<feature type="compositionally biased region" description="Polar residues" evidence="5">
    <location>
        <begin position="208"/>
        <end position="230"/>
    </location>
</feature>
<feature type="compositionally biased region" description="Acidic residues" evidence="5">
    <location>
        <begin position="363"/>
        <end position="374"/>
    </location>
</feature>
<sequence>MAVEGVTLYLSIGWLCCVVVTVIGNLWCLAAVLRHWACLRPADVLVLNITLGNLTTALFPVLMYVVVTIREQTWPEPLCKVFVWSLLSFKMIVSLSVMVYTVTRLCDRSRSRPHSHGVSGECAKAVSLTACLLPMIVCVLPVVGIVVPVMSASNTNFYTNGQCAFSLAATGLEYAVFYMCALFVLLCVGIAAVELIFIRTRKAKDSTRGTSESQSTPEIPESGVNSPSDQTAMERVLDADRTARQWDFAAVGVTIVCYFLADVPFLVTNLLDVILERTPTWLPPTLVSTCLVQTAVAPWVFLTVCDRYRPRFCHCCRKVTAKEQQLEEISTASRSRGNTKPKASDHTDIPRPHSRVTWAQDGEASDDSTTSEEDVSARGRSTLPTVDEEDERPADPAATLARVLLSAQRPERSSEEDMEEDVEDVKPNASRRHGRKQKVVSSQGTKKTPSGDIWISGLTDDIVSGKLNNSSQPIPTPVRAHQARDISKRGEPDGLPPSQLFDGNSANTSAVIGNRMAQPPVPQKRKHSRPPPLYSDPPRLETTTDGKGFRPYKKDQPWTRNRHSGPPPPYSVALSKLNQNREPHNRLPRSKIHSNKTSSSSLEIIGQSGHVSDSDTDSSKDPVVPKVRFTHPLALENRAFVASPEEITQLYSPDEEVNDDSELMTPNGTPTSSHRGFIALKSLDSRLASQYSVTDQGEMVWHTADKKPITPSHVGTRPESAPTSFGDVIPVVRTTSPGRQVVLLSPLEASWV</sequence>
<feature type="domain" description="G-protein coupled receptors family 1 profile" evidence="7">
    <location>
        <begin position="24"/>
        <end position="301"/>
    </location>
</feature>
<feature type="compositionally biased region" description="Basic and acidic residues" evidence="5">
    <location>
        <begin position="342"/>
        <end position="351"/>
    </location>
</feature>
<feature type="transmembrane region" description="Helical" evidence="6">
    <location>
        <begin position="45"/>
        <end position="69"/>
    </location>
</feature>
<evidence type="ECO:0000313" key="9">
    <source>
        <dbReference type="Proteomes" id="UP000838412"/>
    </source>
</evidence>
<feature type="transmembrane region" description="Helical" evidence="6">
    <location>
        <begin position="175"/>
        <end position="198"/>
    </location>
</feature>
<feature type="compositionally biased region" description="Basic residues" evidence="5">
    <location>
        <begin position="429"/>
        <end position="438"/>
    </location>
</feature>
<feature type="compositionally biased region" description="Basic and acidic residues" evidence="5">
    <location>
        <begin position="482"/>
        <end position="492"/>
    </location>
</feature>
<feature type="transmembrane region" description="Helical" evidence="6">
    <location>
        <begin position="123"/>
        <end position="147"/>
    </location>
</feature>
<reference evidence="8" key="1">
    <citation type="submission" date="2022-01" db="EMBL/GenBank/DDBJ databases">
        <authorList>
            <person name="Braso-Vives M."/>
        </authorList>
    </citation>
    <scope>NUCLEOTIDE SEQUENCE</scope>
</reference>
<dbReference type="PROSITE" id="PS50262">
    <property type="entry name" value="G_PROTEIN_RECEP_F1_2"/>
    <property type="match status" value="1"/>
</dbReference>
<feature type="region of interest" description="Disordered" evidence="5">
    <location>
        <begin position="207"/>
        <end position="230"/>
    </location>
</feature>
<dbReference type="Gene3D" id="1.20.1070.10">
    <property type="entry name" value="Rhodopsin 7-helix transmembrane proteins"/>
    <property type="match status" value="1"/>
</dbReference>
<organism evidence="8 9">
    <name type="scientific">Branchiostoma lanceolatum</name>
    <name type="common">Common lancelet</name>
    <name type="synonym">Amphioxus lanceolatum</name>
    <dbReference type="NCBI Taxonomy" id="7740"/>
    <lineage>
        <taxon>Eukaryota</taxon>
        <taxon>Metazoa</taxon>
        <taxon>Chordata</taxon>
        <taxon>Cephalochordata</taxon>
        <taxon>Leptocardii</taxon>
        <taxon>Amphioxiformes</taxon>
        <taxon>Branchiostomatidae</taxon>
        <taxon>Branchiostoma</taxon>
    </lineage>
</organism>
<evidence type="ECO:0000259" key="7">
    <source>
        <dbReference type="PROSITE" id="PS50262"/>
    </source>
</evidence>
<feature type="transmembrane region" description="Helical" evidence="6">
    <location>
        <begin position="243"/>
        <end position="261"/>
    </location>
</feature>
<evidence type="ECO:0000256" key="6">
    <source>
        <dbReference type="SAM" id="Phobius"/>
    </source>
</evidence>
<feature type="transmembrane region" description="Helical" evidence="6">
    <location>
        <begin position="12"/>
        <end position="33"/>
    </location>
</feature>
<dbReference type="OrthoDB" id="10009894at2759"/>
<keyword evidence="2 6" id="KW-0812">Transmembrane</keyword>
<feature type="transmembrane region" description="Helical" evidence="6">
    <location>
        <begin position="81"/>
        <end position="102"/>
    </location>
</feature>
<evidence type="ECO:0000256" key="3">
    <source>
        <dbReference type="ARBA" id="ARBA00022989"/>
    </source>
</evidence>
<proteinExistence type="predicted"/>
<dbReference type="GO" id="GO:0004930">
    <property type="term" value="F:G protein-coupled receptor activity"/>
    <property type="evidence" value="ECO:0007669"/>
    <property type="project" value="InterPro"/>
</dbReference>
<feature type="compositionally biased region" description="Polar residues" evidence="5">
    <location>
        <begin position="327"/>
        <end position="338"/>
    </location>
</feature>
<dbReference type="InterPro" id="IPR017452">
    <property type="entry name" value="GPCR_Rhodpsn_7TM"/>
</dbReference>
<dbReference type="PANTHER" id="PTHR16518:SF4">
    <property type="entry name" value="G-PROTEIN COUPLED RECEPTOR 153 ISOFORM X1-RELATED"/>
    <property type="match status" value="1"/>
</dbReference>
<evidence type="ECO:0000256" key="1">
    <source>
        <dbReference type="ARBA" id="ARBA00004370"/>
    </source>
</evidence>
<feature type="compositionally biased region" description="Polar residues" evidence="5">
    <location>
        <begin position="439"/>
        <end position="448"/>
    </location>
</feature>
<evidence type="ECO:0000313" key="8">
    <source>
        <dbReference type="EMBL" id="CAH1233242.1"/>
    </source>
</evidence>